<evidence type="ECO:0000256" key="6">
    <source>
        <dbReference type="RuleBase" id="RU363114"/>
    </source>
</evidence>
<keyword evidence="9" id="KW-1185">Reference proteome</keyword>
<feature type="transmembrane region" description="Helical" evidence="7">
    <location>
        <begin position="58"/>
        <end position="79"/>
    </location>
</feature>
<reference evidence="8" key="1">
    <citation type="submission" date="2018-01" db="EMBL/GenBank/DDBJ databases">
        <authorList>
            <person name="Mao J.F."/>
        </authorList>
    </citation>
    <scope>NUCLEOTIDE SEQUENCE</scope>
    <source>
        <strain evidence="8">Huo1</strain>
        <tissue evidence="8">Leaf</tissue>
    </source>
</reference>
<dbReference type="Pfam" id="PF03283">
    <property type="entry name" value="PAE"/>
    <property type="match status" value="1"/>
</dbReference>
<keyword evidence="7" id="KW-0472">Membrane</keyword>
<comment type="caution">
    <text evidence="8">The sequence shown here is derived from an EMBL/GenBank/DDBJ whole genome shotgun (WGS) entry which is preliminary data.</text>
</comment>
<proteinExistence type="inferred from homology"/>
<name>A0A8X8ZG15_SALSN</name>
<dbReference type="Proteomes" id="UP000298416">
    <property type="component" value="Unassembled WGS sequence"/>
</dbReference>
<keyword evidence="7" id="KW-1133">Transmembrane helix</keyword>
<comment type="function">
    <text evidence="1 6">Hydrolyzes acetyl esters in homogalacturonan regions of pectin. In type I primary cell wall, galacturonic acid residues of pectin can be acetylated at the O-2 and O-3 positions. Decreasing the degree of acetylation of pectin gels in vitro alters their physical properties.</text>
</comment>
<dbReference type="PANTHER" id="PTHR21562">
    <property type="entry name" value="NOTUM-RELATED"/>
    <property type="match status" value="1"/>
</dbReference>
<keyword evidence="6" id="KW-0378">Hydrolase</keyword>
<evidence type="ECO:0000256" key="4">
    <source>
        <dbReference type="ARBA" id="ARBA00022512"/>
    </source>
</evidence>
<accession>A0A8X8ZG15</accession>
<sequence length="367" mass="42099">MNYYDDCFKALSLILSYPIYIVFLNAILYSIQTFAKTNSIHSLFFQSFYQIQPMGKNMMIACFIVLLCTLEVICVKYTLLHSAVPKGADFYNWHKVYVHYCDGSLFMSDVDQVDPTNNLTFRGGRIYNVVMEELLGKGMRNAHNAILAGSSAGGLSTILHCDRFRALFPNTTRVKCISDSGFFIRGEGELAKQSESHFAQVIAANELRSLLPTSCTSKRDPNLCLFAEYLVEDVATPLFILEAAFDMYQLKHTFFYLFIYIQFNMLQIKTNFILTVPGLDRMQWENCSKSLEQCNATEIGIIKDFGPIFKKTLMKLGNSSSRGVFLDSCYLHLHFYSTYNWISAPVLHNKVRVLLDIYIYIYIYIVF</sequence>
<dbReference type="GO" id="GO:0052793">
    <property type="term" value="F:pectin acetylesterase activity"/>
    <property type="evidence" value="ECO:0007669"/>
    <property type="project" value="TreeGrafter"/>
</dbReference>
<keyword evidence="5 6" id="KW-0961">Cell wall biogenesis/degradation</keyword>
<evidence type="ECO:0000256" key="7">
    <source>
        <dbReference type="SAM" id="Phobius"/>
    </source>
</evidence>
<comment type="subcellular location">
    <subcellularLocation>
        <location evidence="2 6">Secreted</location>
        <location evidence="2 6">Cell wall</location>
    </subcellularLocation>
</comment>
<evidence type="ECO:0000313" key="8">
    <source>
        <dbReference type="EMBL" id="KAG6402614.1"/>
    </source>
</evidence>
<keyword evidence="7" id="KW-0812">Transmembrane</keyword>
<dbReference type="EMBL" id="PNBA02000013">
    <property type="protein sequence ID" value="KAG6402614.1"/>
    <property type="molecule type" value="Genomic_DNA"/>
</dbReference>
<evidence type="ECO:0000256" key="5">
    <source>
        <dbReference type="ARBA" id="ARBA00023316"/>
    </source>
</evidence>
<dbReference type="InterPro" id="IPR004963">
    <property type="entry name" value="PAE/NOTUM"/>
</dbReference>
<dbReference type="EC" id="3.1.1.-" evidence="6"/>
<protein>
    <recommendedName>
        <fullName evidence="6">Pectin acetylesterase</fullName>
        <ecNumber evidence="6">3.1.1.-</ecNumber>
    </recommendedName>
</protein>
<dbReference type="AlphaFoldDB" id="A0A8X8ZG15"/>
<evidence type="ECO:0000313" key="9">
    <source>
        <dbReference type="Proteomes" id="UP000298416"/>
    </source>
</evidence>
<feature type="transmembrane region" description="Helical" evidence="7">
    <location>
        <begin position="12"/>
        <end position="31"/>
    </location>
</feature>
<keyword evidence="6" id="KW-0964">Secreted</keyword>
<keyword evidence="4 6" id="KW-0134">Cell wall</keyword>
<comment type="similarity">
    <text evidence="3 6">Belongs to the pectinacetylesterase family.</text>
</comment>
<dbReference type="PANTHER" id="PTHR21562:SF65">
    <property type="entry name" value="PECTIN ACETYLESTERASE"/>
    <property type="match status" value="1"/>
</dbReference>
<reference evidence="8" key="2">
    <citation type="submission" date="2020-08" db="EMBL/GenBank/DDBJ databases">
        <title>Plant Genome Project.</title>
        <authorList>
            <person name="Zhang R.-G."/>
        </authorList>
    </citation>
    <scope>NUCLEOTIDE SEQUENCE</scope>
    <source>
        <strain evidence="8">Huo1</strain>
        <tissue evidence="8">Leaf</tissue>
    </source>
</reference>
<organism evidence="8">
    <name type="scientific">Salvia splendens</name>
    <name type="common">Scarlet sage</name>
    <dbReference type="NCBI Taxonomy" id="180675"/>
    <lineage>
        <taxon>Eukaryota</taxon>
        <taxon>Viridiplantae</taxon>
        <taxon>Streptophyta</taxon>
        <taxon>Embryophyta</taxon>
        <taxon>Tracheophyta</taxon>
        <taxon>Spermatophyta</taxon>
        <taxon>Magnoliopsida</taxon>
        <taxon>eudicotyledons</taxon>
        <taxon>Gunneridae</taxon>
        <taxon>Pentapetalae</taxon>
        <taxon>asterids</taxon>
        <taxon>lamiids</taxon>
        <taxon>Lamiales</taxon>
        <taxon>Lamiaceae</taxon>
        <taxon>Nepetoideae</taxon>
        <taxon>Mentheae</taxon>
        <taxon>Salviinae</taxon>
        <taxon>Salvia</taxon>
        <taxon>Salvia subgen. Calosphace</taxon>
        <taxon>core Calosphace</taxon>
    </lineage>
</organism>
<dbReference type="GO" id="GO:0009505">
    <property type="term" value="C:plant-type cell wall"/>
    <property type="evidence" value="ECO:0007669"/>
    <property type="project" value="TreeGrafter"/>
</dbReference>
<gene>
    <name evidence="8" type="ORF">SASPL_134816</name>
</gene>
<dbReference type="GO" id="GO:0071555">
    <property type="term" value="P:cell wall organization"/>
    <property type="evidence" value="ECO:0007669"/>
    <property type="project" value="UniProtKB-KW"/>
</dbReference>
<evidence type="ECO:0000256" key="1">
    <source>
        <dbReference type="ARBA" id="ARBA00003534"/>
    </source>
</evidence>
<evidence type="ECO:0000256" key="3">
    <source>
        <dbReference type="ARBA" id="ARBA00005784"/>
    </source>
</evidence>
<evidence type="ECO:0000256" key="2">
    <source>
        <dbReference type="ARBA" id="ARBA00004191"/>
    </source>
</evidence>